<gene>
    <name evidence="3" type="primary">LOC127750200</name>
</gene>
<accession>A0A9C6X0X2</accession>
<dbReference type="KEGG" id="foc:127750200"/>
<sequence>MSLNALVLVPLALVVAIEYSSAETSSTSTTDNEARSAIEEWKEWDDCHDKRNCRWATCTECDSDYPGDEGCKDRCKDQCRCSCAGYQRDGVDPGLWEKCKKERRCNEKYIQCTEVATCQRDRLKCICECMQLTRSRARVAIPARTTCSPAKEIVEEWDRCTPVCRNEEHPLWSECSNWGWHCLHKKILDCECVCAGLLARSTESYEPTDRCEGGCGNNLMSCLRDLRETEIERINWCLAYHKKCMCACLQQPGATSSNIAAEYKTTPGDRAALELCAYAQSCHTATCECREGDAECVSQCRDSCRCGCLSFPAAGGPDVQPVGRRLTVNQCRDKSDACLAVCTTGDNDCRDGCFVEREMCNCKCAGRSSRPPPPSPTDSGDKNIVMYCNYLS</sequence>
<dbReference type="AlphaFoldDB" id="A0A9C6X0X2"/>
<dbReference type="Proteomes" id="UP000504606">
    <property type="component" value="Unplaced"/>
</dbReference>
<feature type="signal peptide" evidence="1">
    <location>
        <begin position="1"/>
        <end position="22"/>
    </location>
</feature>
<protein>
    <submittedName>
        <fullName evidence="3">Balbiani ring protein 3-like</fullName>
    </submittedName>
</protein>
<feature type="chain" id="PRO_5039483026" evidence="1">
    <location>
        <begin position="23"/>
        <end position="392"/>
    </location>
</feature>
<keyword evidence="2" id="KW-1185">Reference proteome</keyword>
<evidence type="ECO:0000256" key="1">
    <source>
        <dbReference type="SAM" id="SignalP"/>
    </source>
</evidence>
<evidence type="ECO:0000313" key="2">
    <source>
        <dbReference type="Proteomes" id="UP000504606"/>
    </source>
</evidence>
<keyword evidence="1" id="KW-0732">Signal</keyword>
<evidence type="ECO:0000313" key="3">
    <source>
        <dbReference type="RefSeq" id="XP_052127104.1"/>
    </source>
</evidence>
<proteinExistence type="predicted"/>
<dbReference type="GeneID" id="127750200"/>
<name>A0A9C6X0X2_FRAOC</name>
<dbReference type="RefSeq" id="XP_052127104.1">
    <property type="nucleotide sequence ID" value="XM_052271144.1"/>
</dbReference>
<reference evidence="3" key="1">
    <citation type="submission" date="2025-08" db="UniProtKB">
        <authorList>
            <consortium name="RefSeq"/>
        </authorList>
    </citation>
    <scope>IDENTIFICATION</scope>
    <source>
        <tissue evidence="3">Whole organism</tissue>
    </source>
</reference>
<organism evidence="2 3">
    <name type="scientific">Frankliniella occidentalis</name>
    <name type="common">Western flower thrips</name>
    <name type="synonym">Euthrips occidentalis</name>
    <dbReference type="NCBI Taxonomy" id="133901"/>
    <lineage>
        <taxon>Eukaryota</taxon>
        <taxon>Metazoa</taxon>
        <taxon>Ecdysozoa</taxon>
        <taxon>Arthropoda</taxon>
        <taxon>Hexapoda</taxon>
        <taxon>Insecta</taxon>
        <taxon>Pterygota</taxon>
        <taxon>Neoptera</taxon>
        <taxon>Paraneoptera</taxon>
        <taxon>Thysanoptera</taxon>
        <taxon>Terebrantia</taxon>
        <taxon>Thripoidea</taxon>
        <taxon>Thripidae</taxon>
        <taxon>Frankliniella</taxon>
    </lineage>
</organism>